<dbReference type="Proteomes" id="UP000276282">
    <property type="component" value="Unassembled WGS sequence"/>
</dbReference>
<evidence type="ECO:0000259" key="1">
    <source>
        <dbReference type="Pfam" id="PF03432"/>
    </source>
</evidence>
<evidence type="ECO:0000313" key="3">
    <source>
        <dbReference type="Proteomes" id="UP000276282"/>
    </source>
</evidence>
<organism evidence="2 3">
    <name type="scientific">Gillisia mitskevichiae</name>
    <dbReference type="NCBI Taxonomy" id="270921"/>
    <lineage>
        <taxon>Bacteria</taxon>
        <taxon>Pseudomonadati</taxon>
        <taxon>Bacteroidota</taxon>
        <taxon>Flavobacteriia</taxon>
        <taxon>Flavobacteriales</taxon>
        <taxon>Flavobacteriaceae</taxon>
        <taxon>Gillisia</taxon>
    </lineage>
</organism>
<name>A0A495PJY9_9FLAO</name>
<evidence type="ECO:0000313" key="2">
    <source>
        <dbReference type="EMBL" id="RKS50487.1"/>
    </source>
</evidence>
<dbReference type="Pfam" id="PF03432">
    <property type="entry name" value="Relaxase"/>
    <property type="match status" value="1"/>
</dbReference>
<dbReference type="EMBL" id="RBLG01000003">
    <property type="protein sequence ID" value="RKS50487.1"/>
    <property type="molecule type" value="Genomic_DNA"/>
</dbReference>
<dbReference type="OrthoDB" id="3035232at2"/>
<reference evidence="2 3" key="1">
    <citation type="submission" date="2018-10" db="EMBL/GenBank/DDBJ databases">
        <title>Genomic Encyclopedia of Archaeal and Bacterial Type Strains, Phase II (KMG-II): from individual species to whole genera.</title>
        <authorList>
            <person name="Goeker M."/>
        </authorList>
    </citation>
    <scope>NUCLEOTIDE SEQUENCE [LARGE SCALE GENOMIC DNA]</scope>
    <source>
        <strain evidence="2 3">DSM 19839</strain>
    </source>
</reference>
<sequence>MIGKGQSIASTKASLDYGWNQEKEAEVVLKQHLAGDTPGQITDEFKIIQSQNDRCTKNTLSFIVSPTIKDGKELSHQDLEKIAQGFIKEMNLQNNQAIGFVHKDKEHTHIHIYANRISLIGEVYKDSFIGKRSQIAADNVAKQLGLTRVREVQQGKLQELKWQRLAIKHIHNKVLESRPKTLDEYIQKMNARNVKVLPSINKSNQLQGFRFEYQGANLKGSEVHRSMSGSKLIAEISQNNCYSKLREVPKTLKLVNNTVQLSTNMASKITKDLAKQVIKRGLDTDMGMGMGY</sequence>
<gene>
    <name evidence="2" type="ORF">BC962_2248</name>
</gene>
<protein>
    <submittedName>
        <fullName evidence="2">Relaxase/mobilization nuclease-like protein</fullName>
    </submittedName>
</protein>
<feature type="domain" description="MobA/VirD2-like nuclease" evidence="1">
    <location>
        <begin position="17"/>
        <end position="146"/>
    </location>
</feature>
<comment type="caution">
    <text evidence="2">The sequence shown here is derived from an EMBL/GenBank/DDBJ whole genome shotgun (WGS) entry which is preliminary data.</text>
</comment>
<keyword evidence="3" id="KW-1185">Reference proteome</keyword>
<proteinExistence type="predicted"/>
<dbReference type="InterPro" id="IPR005094">
    <property type="entry name" value="Endonuclease_MobA/VirD2"/>
</dbReference>
<dbReference type="AlphaFoldDB" id="A0A495PJY9"/>
<dbReference type="RefSeq" id="WP_121346092.1">
    <property type="nucleotide sequence ID" value="NZ_RBLG01000003.1"/>
</dbReference>
<accession>A0A495PJY9</accession>